<dbReference type="AlphaFoldDB" id="L7LY31"/>
<proteinExistence type="evidence at transcript level"/>
<organism evidence="1">
    <name type="scientific">Rhipicephalus pulchellus</name>
    <name type="common">Yellow backed tick</name>
    <name type="synonym">Dermacentor pulchellus</name>
    <dbReference type="NCBI Taxonomy" id="72859"/>
    <lineage>
        <taxon>Eukaryota</taxon>
        <taxon>Metazoa</taxon>
        <taxon>Ecdysozoa</taxon>
        <taxon>Arthropoda</taxon>
        <taxon>Chelicerata</taxon>
        <taxon>Arachnida</taxon>
        <taxon>Acari</taxon>
        <taxon>Parasitiformes</taxon>
        <taxon>Ixodida</taxon>
        <taxon>Ixodoidea</taxon>
        <taxon>Ixodidae</taxon>
        <taxon>Rhipicephalinae</taxon>
        <taxon>Rhipicephalus</taxon>
        <taxon>Rhipicephalus</taxon>
    </lineage>
</organism>
<protein>
    <submittedName>
        <fullName evidence="1">Uncharacterized protein</fullName>
    </submittedName>
</protein>
<accession>L7LY31</accession>
<reference evidence="1" key="1">
    <citation type="submission" date="2012-11" db="EMBL/GenBank/DDBJ databases">
        <authorList>
            <person name="Lucero-Rivera Y.E."/>
            <person name="Tovar-Ramirez D."/>
        </authorList>
    </citation>
    <scope>NUCLEOTIDE SEQUENCE</scope>
    <source>
        <tissue evidence="1">Salivary gland</tissue>
    </source>
</reference>
<reference evidence="1" key="2">
    <citation type="journal article" date="2015" name="J. Proteomics">
        <title>Sexual differences in the sialomes of the zebra tick, Rhipicephalus pulchellus.</title>
        <authorList>
            <person name="Tan A.W."/>
            <person name="Francischetti I.M."/>
            <person name="Slovak M."/>
            <person name="Kini R.M."/>
            <person name="Ribeiro J.M."/>
        </authorList>
    </citation>
    <scope>NUCLEOTIDE SEQUENCE</scope>
    <source>
        <tissue evidence="1">Salivary gland</tissue>
    </source>
</reference>
<dbReference type="EMBL" id="GACK01009270">
    <property type="protein sequence ID" value="JAA55764.1"/>
    <property type="molecule type" value="mRNA"/>
</dbReference>
<name>L7LY31_RHIPC</name>
<evidence type="ECO:0000313" key="1">
    <source>
        <dbReference type="EMBL" id="JAA55764.1"/>
    </source>
</evidence>
<sequence length="121" mass="13626">MLSSKELAVRHRLVIICASYCGRCLAYSCCFRPCGSLTTSMTMKCCTVHCAVQDFIPLFASFHSSYNIEMLYEEWKEAAGCHGDMAHFVPSLCMRPHALYLRVPVRLPTPENFVAAAVRKK</sequence>